<evidence type="ECO:0000256" key="3">
    <source>
        <dbReference type="SAM" id="MobiDB-lite"/>
    </source>
</evidence>
<keyword evidence="2" id="KW-0233">DNA recombination</keyword>
<organism evidence="4 5">
    <name type="scientific">Collybiopsis confluens</name>
    <dbReference type="NCBI Taxonomy" id="2823264"/>
    <lineage>
        <taxon>Eukaryota</taxon>
        <taxon>Fungi</taxon>
        <taxon>Dikarya</taxon>
        <taxon>Basidiomycota</taxon>
        <taxon>Agaricomycotina</taxon>
        <taxon>Agaricomycetes</taxon>
        <taxon>Agaricomycetidae</taxon>
        <taxon>Agaricales</taxon>
        <taxon>Marasmiineae</taxon>
        <taxon>Omphalotaceae</taxon>
        <taxon>Collybiopsis</taxon>
    </lineage>
</organism>
<dbReference type="InterPro" id="IPR011010">
    <property type="entry name" value="DNA_brk_join_enz"/>
</dbReference>
<dbReference type="InterPro" id="IPR052055">
    <property type="entry name" value="Hepadnavirus_pol/RT"/>
</dbReference>
<dbReference type="Gene3D" id="1.10.443.10">
    <property type="entry name" value="Intergrase catalytic core"/>
    <property type="match status" value="1"/>
</dbReference>
<dbReference type="SUPFAM" id="SSF47823">
    <property type="entry name" value="lambda integrase-like, N-terminal domain"/>
    <property type="match status" value="1"/>
</dbReference>
<protein>
    <recommendedName>
        <fullName evidence="6">Tyr recombinase domain-containing protein</fullName>
    </recommendedName>
</protein>
<dbReference type="InterPro" id="IPR010998">
    <property type="entry name" value="Integrase_recombinase_N"/>
</dbReference>
<feature type="compositionally biased region" description="Polar residues" evidence="3">
    <location>
        <begin position="850"/>
        <end position="860"/>
    </location>
</feature>
<dbReference type="OrthoDB" id="2678913at2759"/>
<evidence type="ECO:0000256" key="2">
    <source>
        <dbReference type="ARBA" id="ARBA00023172"/>
    </source>
</evidence>
<reference evidence="4 5" key="1">
    <citation type="journal article" date="2020" name="ISME J.">
        <title>Uncovering the hidden diversity of litter-decomposition mechanisms in mushroom-forming fungi.</title>
        <authorList>
            <person name="Floudas D."/>
            <person name="Bentzer J."/>
            <person name="Ahren D."/>
            <person name="Johansson T."/>
            <person name="Persson P."/>
            <person name="Tunlid A."/>
        </authorList>
    </citation>
    <scope>NUCLEOTIDE SEQUENCE [LARGE SCALE GENOMIC DNA]</scope>
    <source>
        <strain evidence="4 5">CBS 406.79</strain>
    </source>
</reference>
<dbReference type="PANTHER" id="PTHR33050:SF7">
    <property type="entry name" value="RIBONUCLEASE H"/>
    <property type="match status" value="1"/>
</dbReference>
<keyword evidence="1" id="KW-0238">DNA-binding</keyword>
<keyword evidence="5" id="KW-1185">Reference proteome</keyword>
<dbReference type="GO" id="GO:0006310">
    <property type="term" value="P:DNA recombination"/>
    <property type="evidence" value="ECO:0007669"/>
    <property type="project" value="UniProtKB-KW"/>
</dbReference>
<feature type="region of interest" description="Disordered" evidence="3">
    <location>
        <begin position="829"/>
        <end position="878"/>
    </location>
</feature>
<dbReference type="EMBL" id="JAACJN010000019">
    <property type="protein sequence ID" value="KAF5389866.1"/>
    <property type="molecule type" value="Genomic_DNA"/>
</dbReference>
<gene>
    <name evidence="4" type="ORF">D9757_003555</name>
</gene>
<dbReference type="GO" id="GO:0015074">
    <property type="term" value="P:DNA integration"/>
    <property type="evidence" value="ECO:0007669"/>
    <property type="project" value="InterPro"/>
</dbReference>
<dbReference type="SUPFAM" id="SSF56349">
    <property type="entry name" value="DNA breaking-rejoining enzymes"/>
    <property type="match status" value="1"/>
</dbReference>
<name>A0A8H5HUK4_9AGAR</name>
<evidence type="ECO:0008006" key="6">
    <source>
        <dbReference type="Google" id="ProtNLM"/>
    </source>
</evidence>
<accession>A0A8H5HUK4</accession>
<dbReference type="Gene3D" id="1.10.150.130">
    <property type="match status" value="1"/>
</dbReference>
<dbReference type="Proteomes" id="UP000518752">
    <property type="component" value="Unassembled WGS sequence"/>
</dbReference>
<proteinExistence type="predicted"/>
<dbReference type="PANTHER" id="PTHR33050">
    <property type="entry name" value="REVERSE TRANSCRIPTASE DOMAIN-CONTAINING PROTEIN"/>
    <property type="match status" value="1"/>
</dbReference>
<evidence type="ECO:0000313" key="4">
    <source>
        <dbReference type="EMBL" id="KAF5389866.1"/>
    </source>
</evidence>
<evidence type="ECO:0000256" key="1">
    <source>
        <dbReference type="ARBA" id="ARBA00023125"/>
    </source>
</evidence>
<dbReference type="GO" id="GO:0003677">
    <property type="term" value="F:DNA binding"/>
    <property type="evidence" value="ECO:0007669"/>
    <property type="project" value="UniProtKB-KW"/>
</dbReference>
<dbReference type="InterPro" id="IPR013762">
    <property type="entry name" value="Integrase-like_cat_sf"/>
</dbReference>
<comment type="caution">
    <text evidence="4">The sequence shown here is derived from an EMBL/GenBank/DDBJ whole genome shotgun (WGS) entry which is preliminary data.</text>
</comment>
<evidence type="ECO:0000313" key="5">
    <source>
        <dbReference type="Proteomes" id="UP000518752"/>
    </source>
</evidence>
<sequence length="1332" mass="148475">MGVSSGLVICYGHFLWTCRSLWAFSSGLVVRYGRFPLDSSFAMGISSGIVVHVVLWASPGFATPIMGIVPVHMLPLLIYAIRKRGIYLPRNLRSARLLWRERRNSPRAPGVLHIRHPLPSIKSIVPTFRSPFVKQRSTPWPDAIDAWGEMSTMFAGAPVPCSGTAAGKCFAPGTTSAILRLQRDQTREWNSVQTGSAEMGAPVALTRPSTDAQGVGPQSMVLRNVLTGSKHGVFSPLVAEAWLVALQEAELTSKYPNLIHSICYGFSAGIPDISYTFSPPNRLDSAEAIDAFKSIMDNELRLGRWIGPLSQAELEEAIGPFQTSPISMLPKPGKPGKFRLLENFSFPYKPILLSNTNITISSINSQIDSSLYPCLWGTFANTCRLIWTLPPYSQGAVRDISEAYRMVPLHPSQWPGAVVRVGDDEFCVDTRDMFGLSAACGVFGQVADAGLEICRAAGLGPASKWVDDHLWLRVRREYLGQYNRLREKLKERVREAGGVQHTRGRLFFSGHSLPSGRAEEFDDDFVFPLRDLSESSPRSVEDEMYTYSFADIDHMTLRLGYAWAKEKDIPFGTSPTYFGFTWHLGKMTVEVPEQKRTKYLKELESWDTRSTHDARQVSKIYGQLLHVSLVLTRGKAYLIELEKFAADLVHEPPLTKHRPPRRWPADARWWREALTNPISAPIPGPIDLIDIQAFSDASRWRGTSGKERDIGPFRNMHTKSGVTMKASSRAGGMEEVETDPLTIYSKAFITSLNDNVSKSTPATSQVDTIPQISTPEVPLDPLISYSHVSQSPPISQTLLPTMTPPSQQPNFAAQAVVRALLLNVLSDPSEINDRPINSGPLRKRPDSSRSLRTPTGSRPPTSIYPHPAPLPTATQTSVSQVRAYPSNLQIAPSALRPHCAAKERLVTWKPARLRIFRDSEGKRMDSVDSELASRVQCVMSYGYAESTLASYAAGLLSFHAFCDSRNVEEEQRAPCSSDLLTSWIATMAGSFAGTSVKNYVNGLRAWHLIHGVEWNINQAELSTIMVGAERLQPDKSKRKKRQPFTVSYISKILADLDPADSLDAACRACLTTSFYCVARLGELTVPTIKDFRVEDHVTTANVKTGQDRNGFSTQIIHVPHTKSNPLEGEDIYFSKQLDSTDPDSALNHHVQFNRPSPHEHLFTYSSKSSKGSVRKPLTKSTFVVRIHKAAERQGLEPLQGHGIRIGATLEYLLRGVPFDAIRVLGRWKSDTFLIYLRKHAEIMAPYLQPEIHQALIRYAMPPVRSDRFVHPPFSTEFLPRRDPGPYRSSPKIPLATSSYGHWTSVLNLQLSYPRITHYPKRDFQSTLRRLSA</sequence>